<dbReference type="GO" id="GO:0005634">
    <property type="term" value="C:nucleus"/>
    <property type="evidence" value="ECO:0007669"/>
    <property type="project" value="UniProtKB-SubCell"/>
</dbReference>
<evidence type="ECO:0000256" key="2">
    <source>
        <dbReference type="ARBA" id="ARBA00022737"/>
    </source>
</evidence>
<dbReference type="GO" id="GO:0000724">
    <property type="term" value="P:double-strand break repair via homologous recombination"/>
    <property type="evidence" value="ECO:0007669"/>
    <property type="project" value="TreeGrafter"/>
</dbReference>
<proteinExistence type="predicted"/>
<evidence type="ECO:0000313" key="7">
    <source>
        <dbReference type="EMBL" id="GAA0184152.1"/>
    </source>
</evidence>
<keyword evidence="5" id="KW-0539">Nucleus</keyword>
<dbReference type="EMBL" id="BAABME010029803">
    <property type="protein sequence ID" value="GAA0184152.1"/>
    <property type="molecule type" value="Genomic_DNA"/>
</dbReference>
<dbReference type="InterPro" id="IPR031099">
    <property type="entry name" value="BRCA1-associated"/>
</dbReference>
<accession>A0AAV3RUT6</accession>
<gene>
    <name evidence="7" type="ORF">LIER_42524</name>
</gene>
<evidence type="ECO:0000256" key="3">
    <source>
        <dbReference type="ARBA" id="ARBA00022763"/>
    </source>
</evidence>
<dbReference type="GO" id="GO:0004842">
    <property type="term" value="F:ubiquitin-protein transferase activity"/>
    <property type="evidence" value="ECO:0007669"/>
    <property type="project" value="TreeGrafter"/>
</dbReference>
<keyword evidence="2" id="KW-0677">Repeat</keyword>
<reference evidence="7 8" key="1">
    <citation type="submission" date="2024-01" db="EMBL/GenBank/DDBJ databases">
        <title>The complete chloroplast genome sequence of Lithospermum erythrorhizon: insights into the phylogenetic relationship among Boraginaceae species and the maternal lineages of purple gromwells.</title>
        <authorList>
            <person name="Okada T."/>
            <person name="Watanabe K."/>
        </authorList>
    </citation>
    <scope>NUCLEOTIDE SEQUENCE [LARGE SCALE GENOMIC DNA]</scope>
</reference>
<comment type="caution">
    <text evidence="7">The sequence shown here is derived from an EMBL/GenBank/DDBJ whole genome shotgun (WGS) entry which is preliminary data.</text>
</comment>
<dbReference type="PANTHER" id="PTHR13763:SF0">
    <property type="entry name" value="BREAST CANCER TYPE 1 SUSCEPTIBILITY PROTEIN"/>
    <property type="match status" value="1"/>
</dbReference>
<evidence type="ECO:0000313" key="8">
    <source>
        <dbReference type="Proteomes" id="UP001454036"/>
    </source>
</evidence>
<organism evidence="7 8">
    <name type="scientific">Lithospermum erythrorhizon</name>
    <name type="common">Purple gromwell</name>
    <name type="synonym">Lithospermum officinale var. erythrorhizon</name>
    <dbReference type="NCBI Taxonomy" id="34254"/>
    <lineage>
        <taxon>Eukaryota</taxon>
        <taxon>Viridiplantae</taxon>
        <taxon>Streptophyta</taxon>
        <taxon>Embryophyta</taxon>
        <taxon>Tracheophyta</taxon>
        <taxon>Spermatophyta</taxon>
        <taxon>Magnoliopsida</taxon>
        <taxon>eudicotyledons</taxon>
        <taxon>Gunneridae</taxon>
        <taxon>Pentapetalae</taxon>
        <taxon>asterids</taxon>
        <taxon>lamiids</taxon>
        <taxon>Boraginales</taxon>
        <taxon>Boraginaceae</taxon>
        <taxon>Boraginoideae</taxon>
        <taxon>Lithospermeae</taxon>
        <taxon>Lithospermum</taxon>
    </lineage>
</organism>
<dbReference type="PANTHER" id="PTHR13763">
    <property type="entry name" value="BREAST CANCER TYPE 1 SUSCEPTIBILITY PROTEIN BRCA1"/>
    <property type="match status" value="1"/>
</dbReference>
<dbReference type="GO" id="GO:0045944">
    <property type="term" value="P:positive regulation of transcription by RNA polymerase II"/>
    <property type="evidence" value="ECO:0007669"/>
    <property type="project" value="TreeGrafter"/>
</dbReference>
<keyword evidence="4" id="KW-0234">DNA repair</keyword>
<feature type="region of interest" description="Disordered" evidence="6">
    <location>
        <begin position="49"/>
        <end position="125"/>
    </location>
</feature>
<evidence type="ECO:0000256" key="4">
    <source>
        <dbReference type="ARBA" id="ARBA00023204"/>
    </source>
</evidence>
<sequence>MKSAFACLVCKVPFHHREIRPAPHMDNLVAIYKNMEVVSGVNIFISPTGTRTQEAGNENAVEYNKRNTRPEKNLDSDTTLVSSILKKCNRKGSNKSSDEGRPNSSNHHFQTKKKKRVQLPQHFAP</sequence>
<keyword evidence="8" id="KW-1185">Reference proteome</keyword>
<feature type="compositionally biased region" description="Basic and acidic residues" evidence="6">
    <location>
        <begin position="63"/>
        <end position="75"/>
    </location>
</feature>
<dbReference type="AlphaFoldDB" id="A0AAV3RUT6"/>
<evidence type="ECO:0000256" key="5">
    <source>
        <dbReference type="ARBA" id="ARBA00023242"/>
    </source>
</evidence>
<evidence type="ECO:0000256" key="1">
    <source>
        <dbReference type="ARBA" id="ARBA00004123"/>
    </source>
</evidence>
<dbReference type="Proteomes" id="UP001454036">
    <property type="component" value="Unassembled WGS sequence"/>
</dbReference>
<comment type="subcellular location">
    <subcellularLocation>
        <location evidence="1">Nucleus</location>
    </subcellularLocation>
</comment>
<protein>
    <submittedName>
        <fullName evidence="7">Uncharacterized protein</fullName>
    </submittedName>
</protein>
<name>A0AAV3RUT6_LITER</name>
<keyword evidence="3" id="KW-0227">DNA damage</keyword>
<evidence type="ECO:0000256" key="6">
    <source>
        <dbReference type="SAM" id="MobiDB-lite"/>
    </source>
</evidence>